<dbReference type="InterPro" id="IPR025887">
    <property type="entry name" value="Glyco_hydro_31_N_dom"/>
</dbReference>
<dbReference type="Gene3D" id="3.20.20.80">
    <property type="entry name" value="Glycosidases"/>
    <property type="match status" value="1"/>
</dbReference>
<evidence type="ECO:0000256" key="1">
    <source>
        <dbReference type="ARBA" id="ARBA00007806"/>
    </source>
</evidence>
<dbReference type="RefSeq" id="WP_069155131.1">
    <property type="nucleotide sequence ID" value="NZ_MCGH01000005.1"/>
</dbReference>
<gene>
    <name evidence="10" type="primary">yicI_12</name>
    <name evidence="10" type="ORF">BEI61_05835</name>
</gene>
<dbReference type="InterPro" id="IPR017853">
    <property type="entry name" value="GH"/>
</dbReference>
<dbReference type="AlphaFoldDB" id="A0A1E2ZZB9"/>
<dbReference type="GO" id="GO:0061634">
    <property type="term" value="F:alpha-D-xyloside xylohydrolase"/>
    <property type="evidence" value="ECO:0007669"/>
    <property type="project" value="UniProtKB-EC"/>
</dbReference>
<evidence type="ECO:0000313" key="10">
    <source>
        <dbReference type="EMBL" id="ODM01842.1"/>
    </source>
</evidence>
<organism evidence="10 11">
    <name type="scientific">Eisenbergiella tayi</name>
    <dbReference type="NCBI Taxonomy" id="1432052"/>
    <lineage>
        <taxon>Bacteria</taxon>
        <taxon>Bacillati</taxon>
        <taxon>Bacillota</taxon>
        <taxon>Clostridia</taxon>
        <taxon>Lachnospirales</taxon>
        <taxon>Lachnospiraceae</taxon>
        <taxon>Eisenbergiella</taxon>
    </lineage>
</organism>
<accession>A0A1E2ZZB9</accession>
<dbReference type="FunFam" id="3.20.20.80:FF:000053">
    <property type="entry name" value="Alpha-xylosidase YicI"/>
    <property type="match status" value="1"/>
</dbReference>
<dbReference type="PANTHER" id="PTHR43053:SF4">
    <property type="entry name" value="MYOGENESIS-REGULATING GLYCOSIDASE"/>
    <property type="match status" value="1"/>
</dbReference>
<feature type="domain" description="Glycosyl hydrolase family 31 C-terminal" evidence="9">
    <location>
        <begin position="597"/>
        <end position="681"/>
    </location>
</feature>
<evidence type="ECO:0000313" key="11">
    <source>
        <dbReference type="Proteomes" id="UP000094067"/>
    </source>
</evidence>
<comment type="caution">
    <text evidence="10">The sequence shown here is derived from an EMBL/GenBank/DDBJ whole genome shotgun (WGS) entry which is preliminary data.</text>
</comment>
<protein>
    <recommendedName>
        <fullName evidence="5">alpha-D-xyloside xylohydrolase</fullName>
        <ecNumber evidence="5">3.2.1.177</ecNumber>
    </recommendedName>
</protein>
<dbReference type="PANTHER" id="PTHR43053">
    <property type="entry name" value="GLYCOSIDASE FAMILY 31"/>
    <property type="match status" value="1"/>
</dbReference>
<evidence type="ECO:0000256" key="3">
    <source>
        <dbReference type="ARBA" id="ARBA00023295"/>
    </source>
</evidence>
<dbReference type="GO" id="GO:0005975">
    <property type="term" value="P:carbohydrate metabolic process"/>
    <property type="evidence" value="ECO:0007669"/>
    <property type="project" value="InterPro"/>
</dbReference>
<feature type="domain" description="Glycoside hydrolase family 31 TIM barrel" evidence="7">
    <location>
        <begin position="273"/>
        <end position="588"/>
    </location>
</feature>
<dbReference type="CDD" id="cd14752">
    <property type="entry name" value="GH31_N"/>
    <property type="match status" value="1"/>
</dbReference>
<evidence type="ECO:0000259" key="9">
    <source>
        <dbReference type="Pfam" id="PF21365"/>
    </source>
</evidence>
<dbReference type="EMBL" id="MCGH01000005">
    <property type="protein sequence ID" value="ODM01842.1"/>
    <property type="molecule type" value="Genomic_DNA"/>
</dbReference>
<dbReference type="SUPFAM" id="SSF74650">
    <property type="entry name" value="Galactose mutarotase-like"/>
    <property type="match status" value="1"/>
</dbReference>
<dbReference type="Gene3D" id="2.60.40.1180">
    <property type="entry name" value="Golgi alpha-mannosidase II"/>
    <property type="match status" value="2"/>
</dbReference>
<dbReference type="PATRIC" id="fig|1432052.4.peg.6465"/>
<dbReference type="Pfam" id="PF01055">
    <property type="entry name" value="Glyco_hydro_31_2nd"/>
    <property type="match status" value="1"/>
</dbReference>
<evidence type="ECO:0000256" key="4">
    <source>
        <dbReference type="ARBA" id="ARBA00052064"/>
    </source>
</evidence>
<dbReference type="EC" id="3.2.1.177" evidence="5"/>
<comment type="similarity">
    <text evidence="1 6">Belongs to the glycosyl hydrolase 31 family.</text>
</comment>
<keyword evidence="3 6" id="KW-0326">Glycosidase</keyword>
<evidence type="ECO:0000259" key="8">
    <source>
        <dbReference type="Pfam" id="PF13802"/>
    </source>
</evidence>
<reference evidence="10 11" key="1">
    <citation type="submission" date="2016-07" db="EMBL/GenBank/DDBJ databases">
        <title>Characterization of isolates of Eisenbergiella tayi derived from blood cultures, using whole genome sequencing.</title>
        <authorList>
            <person name="Burdz T."/>
            <person name="Wiebe D."/>
            <person name="Huynh C."/>
            <person name="Bernard K."/>
        </authorList>
    </citation>
    <scope>NUCLEOTIDE SEQUENCE [LARGE SCALE GENOMIC DNA]</scope>
    <source>
        <strain evidence="10 11">NML 110608</strain>
    </source>
</reference>
<feature type="domain" description="Glycoside hydrolase family 31 N-terminal" evidence="8">
    <location>
        <begin position="55"/>
        <end position="231"/>
    </location>
</feature>
<dbReference type="SUPFAM" id="SSF117125">
    <property type="entry name" value="Putative glucosidase YicI, C-terminal domain"/>
    <property type="match status" value="1"/>
</dbReference>
<dbReference type="Pfam" id="PF13802">
    <property type="entry name" value="Gal_mutarotas_2"/>
    <property type="match status" value="1"/>
</dbReference>
<dbReference type="NCBIfam" id="NF007940">
    <property type="entry name" value="PRK10658.1"/>
    <property type="match status" value="1"/>
</dbReference>
<evidence type="ECO:0000256" key="2">
    <source>
        <dbReference type="ARBA" id="ARBA00022801"/>
    </source>
</evidence>
<dbReference type="SUPFAM" id="SSF51011">
    <property type="entry name" value="Glycosyl hydrolase domain"/>
    <property type="match status" value="1"/>
</dbReference>
<dbReference type="InterPro" id="IPR013780">
    <property type="entry name" value="Glyco_hydro_b"/>
</dbReference>
<dbReference type="InterPro" id="IPR048395">
    <property type="entry name" value="Glyco_hydro_31_C"/>
</dbReference>
<dbReference type="InterPro" id="IPR011013">
    <property type="entry name" value="Gal_mutarotase_sf_dom"/>
</dbReference>
<comment type="catalytic activity">
    <reaction evidence="4">
        <text>Hydrolysis of terminal, non-reducing alpha-D-xylose residues with release of alpha-D-xylose.</text>
        <dbReference type="EC" id="3.2.1.177"/>
    </reaction>
</comment>
<evidence type="ECO:0000259" key="7">
    <source>
        <dbReference type="Pfam" id="PF01055"/>
    </source>
</evidence>
<keyword evidence="2 6" id="KW-0378">Hydrolase</keyword>
<dbReference type="Proteomes" id="UP000094067">
    <property type="component" value="Unassembled WGS sequence"/>
</dbReference>
<evidence type="ECO:0000256" key="5">
    <source>
        <dbReference type="ARBA" id="ARBA00066962"/>
    </source>
</evidence>
<dbReference type="Pfam" id="PF21365">
    <property type="entry name" value="Glyco_hydro_31_3rd"/>
    <property type="match status" value="1"/>
</dbReference>
<dbReference type="InterPro" id="IPR000322">
    <property type="entry name" value="Glyco_hydro_31_TIM"/>
</dbReference>
<dbReference type="GO" id="GO:0030246">
    <property type="term" value="F:carbohydrate binding"/>
    <property type="evidence" value="ECO:0007669"/>
    <property type="project" value="InterPro"/>
</dbReference>
<proteinExistence type="inferred from homology"/>
<name>A0A1E2ZZB9_9FIRM</name>
<dbReference type="InterPro" id="IPR050985">
    <property type="entry name" value="Alpha-glycosidase_related"/>
</dbReference>
<sequence>MKFTEGYWLRSEKANILYASQAYEVQEIPGGMRVLAPVGTISSRGATLNMPTITLEFTSPVENMISVRSWHHEGYDKKEPVCPKHPQMQEVSVEIGEEEAVMKAGKVSVHVSLKEWGYYFEAEGKELTRCGFHNLGYARWDRTPSTMFPAENYLTENGKPYMVNELSLQVGENVYGFGERFTSFVKNGQVVDTWNEDGGTASQVAYKSVPFYMTNKGYGVYVDHTDNVSFEVASEKVEYVGFSVPGEELRYCFIYGPTPKEILKSYTAYTGRPALPPAWSFGLWLSTSFTTNYDEETTSSFIQGMADRDIPLSVFHFDCFWMKEFQWCDFTWDKRVFPDTEGMLKRYHDKGLKICVWINPYIAQGTPFFKEGAENGYLVKRADGRGVWQTDNWQAGMGLVDFTNPAACKWYSDKLKTLLDMGVDCFKTDFGERVPVDVEWFDGSDQGSMHNYYTYLYNQCVFNLLKETRGEGDAVLFARSACAGGQQFPVHWGGDCSANYPSMAETIRGGLSFAMSGFSFWSHDISGFESTASPDLYKRWAAFGLLSSHSRLHGSGSYRVPWLFDDEASDVVRFFSRLKCSMMPYLYSKAVEAHEEGTPMMRPMVFEYPSDPVAAYLETQYMLGDALLVAPVLREDKKAQYYLPEGRWTDFFTGEIKEGGRYYEGEFDYFSLPLYVRENTLLALGAVNDRPDYDYADGAALHLYELADGASCTCRLVDQKGGTVANVTACRNADTVSFTADADMKGLTLVLHGIGGNVKADGGTVGAKADDKNVSITVSDSTQKVTAVIG</sequence>
<dbReference type="CDD" id="cd06593">
    <property type="entry name" value="GH31_xylosidase_YicI"/>
    <property type="match status" value="1"/>
</dbReference>
<evidence type="ECO:0000256" key="6">
    <source>
        <dbReference type="RuleBase" id="RU361185"/>
    </source>
</evidence>
<dbReference type="SUPFAM" id="SSF51445">
    <property type="entry name" value="(Trans)glycosidases"/>
    <property type="match status" value="1"/>
</dbReference>
<dbReference type="Gene3D" id="2.60.40.1760">
    <property type="entry name" value="glycosyl hydrolase (family 31)"/>
    <property type="match status" value="1"/>
</dbReference>